<evidence type="ECO:0000313" key="2">
    <source>
        <dbReference type="Proteomes" id="UP001211907"/>
    </source>
</evidence>
<gene>
    <name evidence="1" type="ORF">HK100_010629</name>
</gene>
<organism evidence="1 2">
    <name type="scientific">Physocladia obscura</name>
    <dbReference type="NCBI Taxonomy" id="109957"/>
    <lineage>
        <taxon>Eukaryota</taxon>
        <taxon>Fungi</taxon>
        <taxon>Fungi incertae sedis</taxon>
        <taxon>Chytridiomycota</taxon>
        <taxon>Chytridiomycota incertae sedis</taxon>
        <taxon>Chytridiomycetes</taxon>
        <taxon>Chytridiales</taxon>
        <taxon>Chytriomycetaceae</taxon>
        <taxon>Physocladia</taxon>
    </lineage>
</organism>
<dbReference type="AlphaFoldDB" id="A0AAD5X9R6"/>
<keyword evidence="2" id="KW-1185">Reference proteome</keyword>
<feature type="non-terminal residue" evidence="1">
    <location>
        <position position="109"/>
    </location>
</feature>
<name>A0AAD5X9R6_9FUNG</name>
<protein>
    <submittedName>
        <fullName evidence="1">Uncharacterized protein</fullName>
    </submittedName>
</protein>
<comment type="caution">
    <text evidence="1">The sequence shown here is derived from an EMBL/GenBank/DDBJ whole genome shotgun (WGS) entry which is preliminary data.</text>
</comment>
<proteinExistence type="predicted"/>
<reference evidence="1" key="1">
    <citation type="submission" date="2020-05" db="EMBL/GenBank/DDBJ databases">
        <title>Phylogenomic resolution of chytrid fungi.</title>
        <authorList>
            <person name="Stajich J.E."/>
            <person name="Amses K."/>
            <person name="Simmons R."/>
            <person name="Seto K."/>
            <person name="Myers J."/>
            <person name="Bonds A."/>
            <person name="Quandt C.A."/>
            <person name="Barry K."/>
            <person name="Liu P."/>
            <person name="Grigoriev I."/>
            <person name="Longcore J.E."/>
            <person name="James T.Y."/>
        </authorList>
    </citation>
    <scope>NUCLEOTIDE SEQUENCE</scope>
    <source>
        <strain evidence="1">JEL0513</strain>
    </source>
</reference>
<evidence type="ECO:0000313" key="1">
    <source>
        <dbReference type="EMBL" id="KAJ3078716.1"/>
    </source>
</evidence>
<accession>A0AAD5X9R6</accession>
<dbReference type="Proteomes" id="UP001211907">
    <property type="component" value="Unassembled WGS sequence"/>
</dbReference>
<dbReference type="EMBL" id="JADGJH010005939">
    <property type="protein sequence ID" value="KAJ3078716.1"/>
    <property type="molecule type" value="Genomic_DNA"/>
</dbReference>
<sequence length="109" mass="12319">MDSGTGGTGSFNLEDMKSNNHLFHRQMKNIAQIVNDGKEKTWGWRLEVRGIPEIAEAMTNHIIQTFAAYTRNIDKFTVAVESELICKTMMALVLAIANVVDLAYEKMKR</sequence>